<reference evidence="2" key="1">
    <citation type="submission" date="2013-07" db="EMBL/GenBank/DDBJ databases">
        <title>The genome of Eucalyptus grandis.</title>
        <authorList>
            <person name="Schmutz J."/>
            <person name="Hayes R."/>
            <person name="Myburg A."/>
            <person name="Tuskan G."/>
            <person name="Grattapaglia D."/>
            <person name="Rokhsar D.S."/>
        </authorList>
    </citation>
    <scope>NUCLEOTIDE SEQUENCE</scope>
    <source>
        <tissue evidence="2">Leaf extractions</tissue>
    </source>
</reference>
<keyword evidence="1" id="KW-0812">Transmembrane</keyword>
<accession>A0A058ZZY0</accession>
<dbReference type="Gramene" id="KCW47034">
    <property type="protein sequence ID" value="KCW47034"/>
    <property type="gene ID" value="EUGRSUZ_K00841"/>
</dbReference>
<feature type="transmembrane region" description="Helical" evidence="1">
    <location>
        <begin position="24"/>
        <end position="41"/>
    </location>
</feature>
<protein>
    <recommendedName>
        <fullName evidence="3">Transmembrane protein</fullName>
    </recommendedName>
</protein>
<evidence type="ECO:0008006" key="3">
    <source>
        <dbReference type="Google" id="ProtNLM"/>
    </source>
</evidence>
<organism evidence="2">
    <name type="scientific">Eucalyptus grandis</name>
    <name type="common">Flooded gum</name>
    <dbReference type="NCBI Taxonomy" id="71139"/>
    <lineage>
        <taxon>Eukaryota</taxon>
        <taxon>Viridiplantae</taxon>
        <taxon>Streptophyta</taxon>
        <taxon>Embryophyta</taxon>
        <taxon>Tracheophyta</taxon>
        <taxon>Spermatophyta</taxon>
        <taxon>Magnoliopsida</taxon>
        <taxon>eudicotyledons</taxon>
        <taxon>Gunneridae</taxon>
        <taxon>Pentapetalae</taxon>
        <taxon>rosids</taxon>
        <taxon>malvids</taxon>
        <taxon>Myrtales</taxon>
        <taxon>Myrtaceae</taxon>
        <taxon>Myrtoideae</taxon>
        <taxon>Eucalypteae</taxon>
        <taxon>Eucalyptus</taxon>
    </lineage>
</organism>
<gene>
    <name evidence="2" type="ORF">EUGRSUZ_K00841</name>
</gene>
<evidence type="ECO:0000313" key="2">
    <source>
        <dbReference type="EMBL" id="KCW47034.1"/>
    </source>
</evidence>
<proteinExistence type="predicted"/>
<evidence type="ECO:0000256" key="1">
    <source>
        <dbReference type="SAM" id="Phobius"/>
    </source>
</evidence>
<keyword evidence="1" id="KW-0472">Membrane</keyword>
<dbReference type="InParanoid" id="A0A058ZZY0"/>
<sequence length="66" mass="7578">MDDDDDDLLSSTSFHFHLVKFENFLLFFFVHSILICGWGYGGPHGCMDQLLLFSGVQFLNCTPKFL</sequence>
<name>A0A058ZZY0_EUCGR</name>
<keyword evidence="1" id="KW-1133">Transmembrane helix</keyword>
<dbReference type="AlphaFoldDB" id="A0A058ZZY0"/>
<dbReference type="EMBL" id="KK198763">
    <property type="protein sequence ID" value="KCW47034.1"/>
    <property type="molecule type" value="Genomic_DNA"/>
</dbReference>